<reference evidence="8 9" key="1">
    <citation type="submission" date="2023-07" db="EMBL/GenBank/DDBJ databases">
        <title>Functional and genomic diversity of the sorghum phyllosphere microbiome.</title>
        <authorList>
            <person name="Shade A."/>
        </authorList>
    </citation>
    <scope>NUCLEOTIDE SEQUENCE [LARGE SCALE GENOMIC DNA]</scope>
    <source>
        <strain evidence="8 9">SORGH_AS_0887</strain>
    </source>
</reference>
<dbReference type="InterPro" id="IPR005565">
    <property type="entry name" value="Hemolysn_activator_HlyB_C"/>
</dbReference>
<evidence type="ECO:0000313" key="8">
    <source>
        <dbReference type="EMBL" id="MDQ1210046.1"/>
    </source>
</evidence>
<evidence type="ECO:0000259" key="7">
    <source>
        <dbReference type="Pfam" id="PF17287"/>
    </source>
</evidence>
<feature type="domain" description="Polypeptide-transport-associated ShlB-type" evidence="6">
    <location>
        <begin position="115"/>
        <end position="167"/>
    </location>
</feature>
<gene>
    <name evidence="8" type="ORF">QE380_002969</name>
</gene>
<keyword evidence="1" id="KW-0472">Membrane</keyword>
<feature type="domain" description="Haemolysin activator HlyB C-terminal" evidence="5">
    <location>
        <begin position="232"/>
        <end position="552"/>
    </location>
</feature>
<keyword evidence="1" id="KW-1134">Transmembrane beta strand</keyword>
<dbReference type="PANTHER" id="PTHR34597">
    <property type="entry name" value="SLR1661 PROTEIN"/>
    <property type="match status" value="1"/>
</dbReference>
<evidence type="ECO:0000259" key="5">
    <source>
        <dbReference type="Pfam" id="PF03865"/>
    </source>
</evidence>
<dbReference type="RefSeq" id="WP_307004589.1">
    <property type="nucleotide sequence ID" value="NZ_JAUTBK010000002.1"/>
</dbReference>
<feature type="signal peptide" evidence="4">
    <location>
        <begin position="1"/>
        <end position="19"/>
    </location>
</feature>
<evidence type="ECO:0000259" key="6">
    <source>
        <dbReference type="Pfam" id="PF08479"/>
    </source>
</evidence>
<sequence>MKKILPFLGFFLTCGGAVAVEAPVKLSIGEDFALPEKIRQAQRLDELKKQLDEQNFIARPTQQSSELQLQHLVVQESPCVQIQQVQLDLTASPEPKQDQQRFQFILNKLTHPKKHSIVGQCIGTQSLQNILRYAQNELIKAGYITTQITAAPQDLNQGTLLLKIYPGRLTKIIEPSQILSSRQLYTAFPIHSGDVLNIKALDQGLENLRRVSNLVIDMQIIPAQESGQQQAGYSDLQINVQPYRKWGASLNVDNSGSKSTGEYIGALGLSLNNPLKLNDSLNLNLSHSLDDWEKDRNQSYYISYQMPFGYYDFGLSYNWYRYDQYVAGFNAPIHYQGESEQTNLNLSRVISRDGQHKTSLYAKVYHKQNKNFIEDTEIQVQRRITTGWNLGIQHRQYLGNAVLDASLDYRRGTGAFNAQPAPEEQIKDANQNPLPSEGYARAPIWNADLRYTQPFSILEQPVQYRLNWRGQYAPKILVPQDRFYIGGRYSVRGFDGELMLSGDNGHYLQQEISFNSPLPNTQFYTGMDQGWVNGRNSIPGKRYLMGSVFGARYYYQRFYLDAFAGHGLVAPQHIKKEWVGGFSLNYSY</sequence>
<proteinExistence type="predicted"/>
<dbReference type="Pfam" id="PF08479">
    <property type="entry name" value="POTRA_2"/>
    <property type="match status" value="1"/>
</dbReference>
<organism evidence="8 9">
    <name type="scientific">Acinetobacter baylyi</name>
    <dbReference type="NCBI Taxonomy" id="202950"/>
    <lineage>
        <taxon>Bacteria</taxon>
        <taxon>Pseudomonadati</taxon>
        <taxon>Pseudomonadota</taxon>
        <taxon>Gammaproteobacteria</taxon>
        <taxon>Moraxellales</taxon>
        <taxon>Moraxellaceae</taxon>
        <taxon>Acinetobacter</taxon>
    </lineage>
</organism>
<dbReference type="Gene3D" id="3.10.20.310">
    <property type="entry name" value="membrane protein fhac"/>
    <property type="match status" value="1"/>
</dbReference>
<dbReference type="InterPro" id="IPR051544">
    <property type="entry name" value="TPS_OM_transporter"/>
</dbReference>
<feature type="domain" description="ShlB POTRA" evidence="7">
    <location>
        <begin position="182"/>
        <end position="222"/>
    </location>
</feature>
<dbReference type="InterPro" id="IPR035251">
    <property type="entry name" value="ShlB_POTRA"/>
</dbReference>
<dbReference type="Gene3D" id="2.40.160.50">
    <property type="entry name" value="membrane protein fhac: a member of the omp85/tpsb transporter family"/>
    <property type="match status" value="1"/>
</dbReference>
<dbReference type="EMBL" id="JAUTBK010000002">
    <property type="protein sequence ID" value="MDQ1210046.1"/>
    <property type="molecule type" value="Genomic_DNA"/>
</dbReference>
<protein>
    <submittedName>
        <fullName evidence="8">Hemolysin activation/secretion protein</fullName>
    </submittedName>
</protein>
<feature type="chain" id="PRO_5046706654" evidence="4">
    <location>
        <begin position="20"/>
        <end position="588"/>
    </location>
</feature>
<comment type="caution">
    <text evidence="8">The sequence shown here is derived from an EMBL/GenBank/DDBJ whole genome shotgun (WGS) entry which is preliminary data.</text>
</comment>
<dbReference type="Pfam" id="PF03865">
    <property type="entry name" value="ShlB"/>
    <property type="match status" value="1"/>
</dbReference>
<dbReference type="InterPro" id="IPR013686">
    <property type="entry name" value="Polypept-transport_assoc_ShlB"/>
</dbReference>
<evidence type="ECO:0000256" key="3">
    <source>
        <dbReference type="ARBA" id="ARBA00023237"/>
    </source>
</evidence>
<evidence type="ECO:0000313" key="9">
    <source>
        <dbReference type="Proteomes" id="UP001233360"/>
    </source>
</evidence>
<keyword evidence="4" id="KW-0732">Signal</keyword>
<dbReference type="InterPro" id="IPR027282">
    <property type="entry name" value="TPS"/>
</dbReference>
<name>A0ABU0UZP6_ACIBI</name>
<keyword evidence="9" id="KW-1185">Reference proteome</keyword>
<accession>A0ABU0UZP6</accession>
<keyword evidence="2" id="KW-0812">Transmembrane</keyword>
<evidence type="ECO:0000256" key="1">
    <source>
        <dbReference type="ARBA" id="ARBA00022452"/>
    </source>
</evidence>
<dbReference type="PANTHER" id="PTHR34597:SF3">
    <property type="entry name" value="OUTER MEMBRANE TRANSPORTER CDIB"/>
    <property type="match status" value="1"/>
</dbReference>
<evidence type="ECO:0000256" key="2">
    <source>
        <dbReference type="ARBA" id="ARBA00022692"/>
    </source>
</evidence>
<keyword evidence="3" id="KW-0998">Cell outer membrane</keyword>
<evidence type="ECO:0000256" key="4">
    <source>
        <dbReference type="SAM" id="SignalP"/>
    </source>
</evidence>
<dbReference type="Pfam" id="PF17287">
    <property type="entry name" value="POTRA_3"/>
    <property type="match status" value="1"/>
</dbReference>
<dbReference type="PIRSF" id="PIRSF029745">
    <property type="entry name" value="FhaC"/>
    <property type="match status" value="1"/>
</dbReference>
<dbReference type="Proteomes" id="UP001233360">
    <property type="component" value="Unassembled WGS sequence"/>
</dbReference>